<dbReference type="AlphaFoldDB" id="A0A939B8G1"/>
<feature type="region of interest" description="Disordered" evidence="1">
    <location>
        <begin position="166"/>
        <end position="191"/>
    </location>
</feature>
<protein>
    <submittedName>
        <fullName evidence="2">Sel1 repeat family protein</fullName>
    </submittedName>
</protein>
<dbReference type="InterPro" id="IPR006597">
    <property type="entry name" value="Sel1-like"/>
</dbReference>
<reference evidence="2" key="1">
    <citation type="submission" date="2020-08" db="EMBL/GenBank/DDBJ databases">
        <authorList>
            <person name="Cejkova D."/>
            <person name="Kubasova T."/>
            <person name="Jahodarova E."/>
            <person name="Rychlik I."/>
        </authorList>
    </citation>
    <scope>NUCLEOTIDE SEQUENCE</scope>
    <source>
        <strain evidence="2">An824</strain>
    </source>
</reference>
<dbReference type="Gene3D" id="1.25.40.10">
    <property type="entry name" value="Tetratricopeptide repeat domain"/>
    <property type="match status" value="3"/>
</dbReference>
<dbReference type="SMART" id="SM00671">
    <property type="entry name" value="SEL1"/>
    <property type="match status" value="8"/>
</dbReference>
<evidence type="ECO:0000313" key="3">
    <source>
        <dbReference type="Proteomes" id="UP000706891"/>
    </source>
</evidence>
<comment type="caution">
    <text evidence="2">The sequence shown here is derived from an EMBL/GenBank/DDBJ whole genome shotgun (WGS) entry which is preliminary data.</text>
</comment>
<dbReference type="PANTHER" id="PTHR43628:SF1">
    <property type="entry name" value="CHITIN SYNTHASE REGULATORY FACTOR 2-RELATED"/>
    <property type="match status" value="1"/>
</dbReference>
<reference evidence="2" key="2">
    <citation type="journal article" date="2021" name="Sci. Rep.">
        <title>The distribution of antibiotic resistance genes in chicken gut microbiota commensals.</title>
        <authorList>
            <person name="Juricova H."/>
            <person name="Matiasovicova J."/>
            <person name="Kubasova T."/>
            <person name="Cejkova D."/>
            <person name="Rychlik I."/>
        </authorList>
    </citation>
    <scope>NUCLEOTIDE SEQUENCE</scope>
    <source>
        <strain evidence="2">An824</strain>
    </source>
</reference>
<dbReference type="Proteomes" id="UP000706891">
    <property type="component" value="Unassembled WGS sequence"/>
</dbReference>
<dbReference type="InterPro" id="IPR011990">
    <property type="entry name" value="TPR-like_helical_dom_sf"/>
</dbReference>
<evidence type="ECO:0000313" key="2">
    <source>
        <dbReference type="EMBL" id="MBM6674382.1"/>
    </source>
</evidence>
<dbReference type="Pfam" id="PF08238">
    <property type="entry name" value="Sel1"/>
    <property type="match status" value="8"/>
</dbReference>
<organism evidence="2 3">
    <name type="scientific">Marseilla massiliensis</name>
    <dbReference type="NCBI Taxonomy" id="1841864"/>
    <lineage>
        <taxon>Bacteria</taxon>
        <taxon>Pseudomonadati</taxon>
        <taxon>Bacteroidota</taxon>
        <taxon>Bacteroidia</taxon>
        <taxon>Bacteroidales</taxon>
        <taxon>Prevotellaceae</taxon>
        <taxon>Marseilla</taxon>
    </lineage>
</organism>
<dbReference type="EMBL" id="JACJJG010000075">
    <property type="protein sequence ID" value="MBM6674382.1"/>
    <property type="molecule type" value="Genomic_DNA"/>
</dbReference>
<sequence length="422" mass="48198">MKHILTLLLLVLFTFTAYGQSKSQLLRKAQAGDANAQYQVGDYYYHGYSYGGLDFEKDYREAAKWLLKAAEQGHAIAQHLLSFCYKFGDGVAKDYDEAEKWLRKSAAQGYDLAYHSLGNFLRVCRKDYPGAIYWFKKAVDEYYRTSGLEDKGSLLELRELGVEYHPGQQSSTAKNNVAVNRKKTANPNNPTDPKAQYDLALRCLYEYLDEEKAFFWFSKSANQGFAEAQLALATCYAEGRGIDEADENKAFYWFSKSAEQGNAEAQYYLGNCYEYGIGTEENEKMAIRWYEQAGLNGNTDAMESLLDPLFEKGKQYYLYWGKKLLYTLQKKAEAGAGEAQDALGRYYYNGNEFVTEIDYAQAAYWLEQAVVSRYDDSSTFSILSEIYSEGKGVKKDAAKAKRFGDKAREKAYEESLKMFFPF</sequence>
<keyword evidence="3" id="KW-1185">Reference proteome</keyword>
<name>A0A939B8G1_9BACT</name>
<dbReference type="RefSeq" id="WP_205105543.1">
    <property type="nucleotide sequence ID" value="NZ_JACJJG010000075.1"/>
</dbReference>
<accession>A0A939B8G1</accession>
<proteinExistence type="predicted"/>
<dbReference type="SUPFAM" id="SSF81901">
    <property type="entry name" value="HCP-like"/>
    <property type="match status" value="3"/>
</dbReference>
<dbReference type="PANTHER" id="PTHR43628">
    <property type="entry name" value="ACTIVATOR OF C KINASE PROTEIN 1-RELATED"/>
    <property type="match status" value="1"/>
</dbReference>
<gene>
    <name evidence="2" type="ORF">H6A34_10915</name>
</gene>
<evidence type="ECO:0000256" key="1">
    <source>
        <dbReference type="SAM" id="MobiDB-lite"/>
    </source>
</evidence>
<feature type="compositionally biased region" description="Polar residues" evidence="1">
    <location>
        <begin position="167"/>
        <end position="178"/>
    </location>
</feature>
<dbReference type="InterPro" id="IPR052945">
    <property type="entry name" value="Mitotic_Regulator"/>
</dbReference>